<protein>
    <submittedName>
        <fullName evidence="7">FAD-dependent monooxygenase</fullName>
    </submittedName>
</protein>
<proteinExistence type="predicted"/>
<keyword evidence="3" id="KW-0274">FAD</keyword>
<dbReference type="PANTHER" id="PTHR13789:SF318">
    <property type="entry name" value="GERANYLGERANYL DIPHOSPHATE REDUCTASE"/>
    <property type="match status" value="1"/>
</dbReference>
<dbReference type="InterPro" id="IPR036188">
    <property type="entry name" value="FAD/NAD-bd_sf"/>
</dbReference>
<evidence type="ECO:0000256" key="2">
    <source>
        <dbReference type="ARBA" id="ARBA00022630"/>
    </source>
</evidence>
<keyword evidence="2" id="KW-0285">Flavoprotein</keyword>
<gene>
    <name evidence="7" type="ORF">ACFOGP_19200</name>
</gene>
<organism evidence="7 8">
    <name type="scientific">Psychromarinibacter halotolerans</name>
    <dbReference type="NCBI Taxonomy" id="1775175"/>
    <lineage>
        <taxon>Bacteria</taxon>
        <taxon>Pseudomonadati</taxon>
        <taxon>Pseudomonadota</taxon>
        <taxon>Alphaproteobacteria</taxon>
        <taxon>Rhodobacterales</taxon>
        <taxon>Paracoccaceae</taxon>
        <taxon>Psychromarinibacter</taxon>
    </lineage>
</organism>
<dbReference type="InterPro" id="IPR050493">
    <property type="entry name" value="FAD-dep_Monooxygenase_BioMet"/>
</dbReference>
<evidence type="ECO:0000256" key="4">
    <source>
        <dbReference type="ARBA" id="ARBA00023002"/>
    </source>
</evidence>
<feature type="domain" description="FAD-binding" evidence="6">
    <location>
        <begin position="7"/>
        <end position="131"/>
    </location>
</feature>
<sequence>MLIGQRITVIGAGIGGLAAAVALARRGAQVTVLERASAIREVGAGLQVSPNGAAVLAGLGLGDALRAAGVVSRAVQLRDYRRGAPVLRMDLSSYNAAGHPFVLIHRARLIELLADAARDAGAEIQLGAEVQPSDDPLPGEMLRIGAEGIHSQMRATLNGPETPFFTGQAAWRAVIADEAPPESCVYMGPGRHLVTYPLGNGLRNIVAVEERQDWTREGWSHPDDPDNLRRAFAGFAPEVRGWLDKVSETHVWGLFRHPVAATWHSDAWALLGDAAHPTLPFLAQGANMALEDAWVLADCLNALPPDEALALYQARRRPRVSRAIAAANANSRNFHLSNPAVRLAAHTVLRLGGALAPAMPLRRFDWLYGHDVTTG</sequence>
<dbReference type="InterPro" id="IPR002938">
    <property type="entry name" value="FAD-bd"/>
</dbReference>
<dbReference type="SUPFAM" id="SSF54373">
    <property type="entry name" value="FAD-linked reductases, C-terminal domain"/>
    <property type="match status" value="1"/>
</dbReference>
<keyword evidence="8" id="KW-1185">Reference proteome</keyword>
<dbReference type="PRINTS" id="PR00420">
    <property type="entry name" value="RNGMNOXGNASE"/>
</dbReference>
<evidence type="ECO:0000313" key="8">
    <source>
        <dbReference type="Proteomes" id="UP001595632"/>
    </source>
</evidence>
<keyword evidence="4" id="KW-0560">Oxidoreductase</keyword>
<dbReference type="GO" id="GO:0004497">
    <property type="term" value="F:monooxygenase activity"/>
    <property type="evidence" value="ECO:0007669"/>
    <property type="project" value="UniProtKB-KW"/>
</dbReference>
<dbReference type="PANTHER" id="PTHR13789">
    <property type="entry name" value="MONOOXYGENASE"/>
    <property type="match status" value="1"/>
</dbReference>
<comment type="caution">
    <text evidence="7">The sequence shown here is derived from an EMBL/GenBank/DDBJ whole genome shotgun (WGS) entry which is preliminary data.</text>
</comment>
<keyword evidence="5 7" id="KW-0503">Monooxygenase</keyword>
<evidence type="ECO:0000256" key="3">
    <source>
        <dbReference type="ARBA" id="ARBA00022827"/>
    </source>
</evidence>
<dbReference type="Pfam" id="PF01494">
    <property type="entry name" value="FAD_binding_3"/>
    <property type="match status" value="2"/>
</dbReference>
<dbReference type="RefSeq" id="WP_275634423.1">
    <property type="nucleotide sequence ID" value="NZ_JARGYD010000009.1"/>
</dbReference>
<name>A0ABV7GUF9_9RHOB</name>
<evidence type="ECO:0000259" key="6">
    <source>
        <dbReference type="Pfam" id="PF01494"/>
    </source>
</evidence>
<evidence type="ECO:0000256" key="1">
    <source>
        <dbReference type="ARBA" id="ARBA00001974"/>
    </source>
</evidence>
<evidence type="ECO:0000313" key="7">
    <source>
        <dbReference type="EMBL" id="MFC3144857.1"/>
    </source>
</evidence>
<dbReference type="SUPFAM" id="SSF51905">
    <property type="entry name" value="FAD/NAD(P)-binding domain"/>
    <property type="match status" value="1"/>
</dbReference>
<feature type="domain" description="FAD-binding" evidence="6">
    <location>
        <begin position="144"/>
        <end position="325"/>
    </location>
</feature>
<evidence type="ECO:0000256" key="5">
    <source>
        <dbReference type="ARBA" id="ARBA00023033"/>
    </source>
</evidence>
<dbReference type="EMBL" id="JBHRTB010000010">
    <property type="protein sequence ID" value="MFC3144857.1"/>
    <property type="molecule type" value="Genomic_DNA"/>
</dbReference>
<accession>A0ABV7GUF9</accession>
<comment type="cofactor">
    <cofactor evidence="1">
        <name>FAD</name>
        <dbReference type="ChEBI" id="CHEBI:57692"/>
    </cofactor>
</comment>
<dbReference type="Gene3D" id="3.50.50.60">
    <property type="entry name" value="FAD/NAD(P)-binding domain"/>
    <property type="match status" value="1"/>
</dbReference>
<reference evidence="8" key="1">
    <citation type="journal article" date="2019" name="Int. J. Syst. Evol. Microbiol.">
        <title>The Global Catalogue of Microorganisms (GCM) 10K type strain sequencing project: providing services to taxonomists for standard genome sequencing and annotation.</title>
        <authorList>
            <consortium name="The Broad Institute Genomics Platform"/>
            <consortium name="The Broad Institute Genome Sequencing Center for Infectious Disease"/>
            <person name="Wu L."/>
            <person name="Ma J."/>
        </authorList>
    </citation>
    <scope>NUCLEOTIDE SEQUENCE [LARGE SCALE GENOMIC DNA]</scope>
    <source>
        <strain evidence="8">KCTC 52366</strain>
    </source>
</reference>
<dbReference type="Proteomes" id="UP001595632">
    <property type="component" value="Unassembled WGS sequence"/>
</dbReference>